<dbReference type="PIRSF" id="PIRSF005572">
    <property type="entry name" value="NifS"/>
    <property type="match status" value="1"/>
</dbReference>
<evidence type="ECO:0000256" key="7">
    <source>
        <dbReference type="RuleBase" id="RU004504"/>
    </source>
</evidence>
<organism evidence="9 10">
    <name type="scientific">Deferribacter desulfuricans (strain DSM 14783 / JCM 11476 / NBRC 101012 / SSM1)</name>
    <dbReference type="NCBI Taxonomy" id="639282"/>
    <lineage>
        <taxon>Bacteria</taxon>
        <taxon>Pseudomonadati</taxon>
        <taxon>Deferribacterota</taxon>
        <taxon>Deferribacteres</taxon>
        <taxon>Deferribacterales</taxon>
        <taxon>Deferribacteraceae</taxon>
        <taxon>Deferribacter</taxon>
    </lineage>
</organism>
<dbReference type="PROSITE" id="PS00595">
    <property type="entry name" value="AA_TRANSFER_CLASS_5"/>
    <property type="match status" value="1"/>
</dbReference>
<dbReference type="PANTHER" id="PTHR11601:SF50">
    <property type="entry name" value="CYSTEINE DESULFURASE ISCS 2-RELATED"/>
    <property type="match status" value="1"/>
</dbReference>
<dbReference type="GO" id="GO:0051536">
    <property type="term" value="F:iron-sulfur cluster binding"/>
    <property type="evidence" value="ECO:0007669"/>
    <property type="project" value="UniProtKB-KW"/>
</dbReference>
<sequence length="368" mass="41403">MTYLDFSATTPIYKEIANDLPSIALQYPFNPSGRYKEAIKTKNFYENQRKYIADYLNVSADNIVFTSSATESNNTVLKGLNYKDRSKVIIWALEHKSVLKQDKFLKDLGADIHIINNRKPFITKDTILPYLDSNTKIVCIMHVNNELGSLNNIEEIAEAIKSFDRNILIMCDMVQSFGKTKLNLENIDFATFSSHKIGGLRGIAGLYIKNKDIIHPLIEGGGQENNIRSGTENVLGAYSFAKALEITKKKFNANWDKLETIRNDLVDFCKKNGFVINSPENSVPYIFNFSTLKLPSEAVINYLSDNDIAISSGSACDRGKSSSVLKNLGFSDIIVNTSLRVSIHPDTTFEEIDCFKNKLLECIDRFAI</sequence>
<evidence type="ECO:0000256" key="6">
    <source>
        <dbReference type="ARBA" id="ARBA00023014"/>
    </source>
</evidence>
<keyword evidence="6" id="KW-0411">Iron-sulfur</keyword>
<comment type="cofactor">
    <cofactor evidence="1 7">
        <name>pyridoxal 5'-phosphate</name>
        <dbReference type="ChEBI" id="CHEBI:597326"/>
    </cofactor>
</comment>
<evidence type="ECO:0000256" key="3">
    <source>
        <dbReference type="ARBA" id="ARBA00022723"/>
    </source>
</evidence>
<dbReference type="Pfam" id="PF00266">
    <property type="entry name" value="Aminotran_5"/>
    <property type="match status" value="1"/>
</dbReference>
<dbReference type="Proteomes" id="UP000001520">
    <property type="component" value="Chromosome"/>
</dbReference>
<reference evidence="9 10" key="1">
    <citation type="journal article" date="2010" name="DNA Res.">
        <title>Bacterial lifestyle in a deep-sea hydrothermal vent chimney revealed by the genome sequence of the thermophilic bacterium Deferribacter desulfuricans SSM1.</title>
        <authorList>
            <person name="Takaki Y."/>
            <person name="Shimamura S."/>
            <person name="Nakagawa S."/>
            <person name="Fukuhara Y."/>
            <person name="Horikawa H."/>
            <person name="Ankai A."/>
            <person name="Harada T."/>
            <person name="Hosoyama A."/>
            <person name="Oguchi A."/>
            <person name="Fukui S."/>
            <person name="Fujita N."/>
            <person name="Takami H."/>
            <person name="Takai K."/>
        </authorList>
    </citation>
    <scope>NUCLEOTIDE SEQUENCE [LARGE SCALE GENOMIC DNA]</scope>
    <source>
        <strain evidence="10">DSM 14783 / JCM 11476 / NBRC 101012 / SSM1</strain>
    </source>
</reference>
<accession>D3P9K5</accession>
<name>D3P9K5_DEFDS</name>
<dbReference type="PANTHER" id="PTHR11601">
    <property type="entry name" value="CYSTEINE DESULFURYLASE FAMILY MEMBER"/>
    <property type="match status" value="1"/>
</dbReference>
<evidence type="ECO:0000259" key="8">
    <source>
        <dbReference type="Pfam" id="PF00266"/>
    </source>
</evidence>
<evidence type="ECO:0000256" key="2">
    <source>
        <dbReference type="ARBA" id="ARBA00006490"/>
    </source>
</evidence>
<dbReference type="GO" id="GO:0046872">
    <property type="term" value="F:metal ion binding"/>
    <property type="evidence" value="ECO:0007669"/>
    <property type="project" value="UniProtKB-KW"/>
</dbReference>
<evidence type="ECO:0000313" key="9">
    <source>
        <dbReference type="EMBL" id="BAI81395.1"/>
    </source>
</evidence>
<keyword evidence="9" id="KW-0032">Aminotransferase</keyword>
<dbReference type="InterPro" id="IPR015421">
    <property type="entry name" value="PyrdxlP-dep_Trfase_major"/>
</dbReference>
<protein>
    <submittedName>
        <fullName evidence="9">Aminotransferase, class V</fullName>
    </submittedName>
</protein>
<dbReference type="GO" id="GO:0008483">
    <property type="term" value="F:transaminase activity"/>
    <property type="evidence" value="ECO:0007669"/>
    <property type="project" value="UniProtKB-KW"/>
</dbReference>
<dbReference type="InterPro" id="IPR015422">
    <property type="entry name" value="PyrdxlP-dep_Trfase_small"/>
</dbReference>
<proteinExistence type="inferred from homology"/>
<keyword evidence="10" id="KW-1185">Reference proteome</keyword>
<dbReference type="OrthoDB" id="9804366at2"/>
<dbReference type="InterPro" id="IPR016454">
    <property type="entry name" value="Cysteine_dSase"/>
</dbReference>
<dbReference type="InterPro" id="IPR000192">
    <property type="entry name" value="Aminotrans_V_dom"/>
</dbReference>
<keyword evidence="4" id="KW-0663">Pyridoxal phosphate</keyword>
<keyword evidence="9" id="KW-0808">Transferase</keyword>
<dbReference type="HOGENOM" id="CLU_003433_0_0_0"/>
<evidence type="ECO:0000256" key="1">
    <source>
        <dbReference type="ARBA" id="ARBA00001933"/>
    </source>
</evidence>
<dbReference type="AlphaFoldDB" id="D3P9K5"/>
<dbReference type="Gene3D" id="1.10.260.50">
    <property type="match status" value="1"/>
</dbReference>
<keyword evidence="3" id="KW-0479">Metal-binding</keyword>
<keyword evidence="5" id="KW-0408">Iron</keyword>
<feature type="domain" description="Aminotransferase class V" evidence="8">
    <location>
        <begin position="2"/>
        <end position="354"/>
    </location>
</feature>
<comment type="similarity">
    <text evidence="2">Belongs to the class-V pyridoxal-phosphate-dependent aminotransferase family. NifS/IscS subfamily.</text>
</comment>
<evidence type="ECO:0000313" key="10">
    <source>
        <dbReference type="Proteomes" id="UP000001520"/>
    </source>
</evidence>
<gene>
    <name evidence="9" type="ordered locus">DEFDS_1944</name>
</gene>
<dbReference type="InterPro" id="IPR020578">
    <property type="entry name" value="Aminotrans_V_PyrdxlP_BS"/>
</dbReference>
<dbReference type="Gene3D" id="3.90.1150.10">
    <property type="entry name" value="Aspartate Aminotransferase, domain 1"/>
    <property type="match status" value="1"/>
</dbReference>
<dbReference type="InterPro" id="IPR015424">
    <property type="entry name" value="PyrdxlP-dep_Trfase"/>
</dbReference>
<dbReference type="RefSeq" id="WP_013008640.1">
    <property type="nucleotide sequence ID" value="NC_013939.1"/>
</dbReference>
<dbReference type="eggNOG" id="COG1104">
    <property type="taxonomic scope" value="Bacteria"/>
</dbReference>
<dbReference type="KEGG" id="ddf:DEFDS_1944"/>
<evidence type="ECO:0000256" key="4">
    <source>
        <dbReference type="ARBA" id="ARBA00022898"/>
    </source>
</evidence>
<dbReference type="Gene3D" id="3.40.640.10">
    <property type="entry name" value="Type I PLP-dependent aspartate aminotransferase-like (Major domain)"/>
    <property type="match status" value="1"/>
</dbReference>
<dbReference type="EMBL" id="AP011529">
    <property type="protein sequence ID" value="BAI81395.1"/>
    <property type="molecule type" value="Genomic_DNA"/>
</dbReference>
<dbReference type="STRING" id="639282.DEFDS_1944"/>
<evidence type="ECO:0000256" key="5">
    <source>
        <dbReference type="ARBA" id="ARBA00023004"/>
    </source>
</evidence>
<dbReference type="SUPFAM" id="SSF53383">
    <property type="entry name" value="PLP-dependent transferases"/>
    <property type="match status" value="1"/>
</dbReference>